<dbReference type="EMBL" id="EU016626">
    <property type="protein sequence ID" value="ABZ08280.1"/>
    <property type="molecule type" value="Genomic_DNA"/>
</dbReference>
<proteinExistence type="predicted"/>
<protein>
    <recommendedName>
        <fullName evidence="2">DUF4249 family protein</fullName>
    </recommendedName>
</protein>
<sequence length="311" mass="34999">MPTLKSGNIFHGSRLRTVAPLGLLVSILFVMGCEESVNPFVEEDRYFTVFGYLDTAADQQFVRVIPLRTDFADLGNTTIDARVTTFEVETGQTVVWQDSLIAYDDGSVGHVFHAPFQPVPGWTYDLTISRSDGIQSSASTTIPRITGVELYDPTISVSAVFQRVRWSNIDFRPFRVEVWYRFLNSSPSLPFLNAVLPYGNVDDKYGQVVDGNKWEVLVRLTHDKEDVTRELGLSDNSEPFLMSVGMRLTMTDDSWRPPDGVFDREVLVQPGTFSNVNNGFGFFGSLNQYSLEWTLSPEITSLIGYNYPGKR</sequence>
<organism evidence="1">
    <name type="scientific">uncultured marine microorganism HF4000_APKG2M17</name>
    <dbReference type="NCBI Taxonomy" id="455548"/>
    <lineage>
        <taxon>unclassified sequences</taxon>
        <taxon>environmental samples</taxon>
    </lineage>
</organism>
<gene>
    <name evidence="1" type="ORF">ALOHA_HF4000APKG2M17ctg1g2</name>
</gene>
<reference evidence="1" key="1">
    <citation type="journal article" date="2008" name="ISME J.">
        <title>Genomic patterns of recombination, clonal divergence and environment in marine microbial populations.</title>
        <authorList>
            <person name="Konstantinidis K.T."/>
            <person name="Delong E.F."/>
        </authorList>
    </citation>
    <scope>NUCLEOTIDE SEQUENCE</scope>
</reference>
<name>B3T6S1_9ZZZZ</name>
<dbReference type="PROSITE" id="PS51257">
    <property type="entry name" value="PROKAR_LIPOPROTEIN"/>
    <property type="match status" value="1"/>
</dbReference>
<evidence type="ECO:0000313" key="1">
    <source>
        <dbReference type="EMBL" id="ABZ08280.1"/>
    </source>
</evidence>
<evidence type="ECO:0008006" key="2">
    <source>
        <dbReference type="Google" id="ProtNLM"/>
    </source>
</evidence>
<dbReference type="AlphaFoldDB" id="B3T6S1"/>
<accession>B3T6S1</accession>